<dbReference type="AlphaFoldDB" id="A0A3A2ZNM0"/>
<feature type="transmembrane region" description="Helical" evidence="5">
    <location>
        <begin position="86"/>
        <end position="111"/>
    </location>
</feature>
<dbReference type="InterPro" id="IPR036259">
    <property type="entry name" value="MFS_trans_sf"/>
</dbReference>
<evidence type="ECO:0000313" key="7">
    <source>
        <dbReference type="Proteomes" id="UP000266188"/>
    </source>
</evidence>
<sequence>MGFLQLIRSAPLPTSRLSAKDASFFASGISGVVLVAVSVPALLLADKWGPQTSTIVGGLGLTTTILLMGILYASNAVHPIYGAVRWVVIVCIYLYAVFFATTWAVSIKVFAPEI</sequence>
<name>A0A3A2ZNM0_9EURO</name>
<proteinExistence type="predicted"/>
<dbReference type="SUPFAM" id="SSF103473">
    <property type="entry name" value="MFS general substrate transporter"/>
    <property type="match status" value="1"/>
</dbReference>
<evidence type="ECO:0000256" key="4">
    <source>
        <dbReference type="ARBA" id="ARBA00023136"/>
    </source>
</evidence>
<dbReference type="OrthoDB" id="5399138at2759"/>
<feature type="transmembrane region" description="Helical" evidence="5">
    <location>
        <begin position="22"/>
        <end position="43"/>
    </location>
</feature>
<comment type="caution">
    <text evidence="6">The sequence shown here is derived from an EMBL/GenBank/DDBJ whole genome shotgun (WGS) entry which is preliminary data.</text>
</comment>
<dbReference type="Proteomes" id="UP000266188">
    <property type="component" value="Unassembled WGS sequence"/>
</dbReference>
<gene>
    <name evidence="6" type="ORF">PHISCL_03854</name>
</gene>
<dbReference type="GO" id="GO:0016020">
    <property type="term" value="C:membrane"/>
    <property type="evidence" value="ECO:0007669"/>
    <property type="project" value="UniProtKB-SubCell"/>
</dbReference>
<reference evidence="7" key="1">
    <citation type="submission" date="2017-02" db="EMBL/GenBank/DDBJ databases">
        <authorList>
            <person name="Tafer H."/>
            <person name="Lopandic K."/>
        </authorList>
    </citation>
    <scope>NUCLEOTIDE SEQUENCE [LARGE SCALE GENOMIC DNA]</scope>
    <source>
        <strain evidence="7">CBS 366.77</strain>
    </source>
</reference>
<evidence type="ECO:0000256" key="5">
    <source>
        <dbReference type="SAM" id="Phobius"/>
    </source>
</evidence>
<keyword evidence="2 5" id="KW-0812">Transmembrane</keyword>
<keyword evidence="4 5" id="KW-0472">Membrane</keyword>
<comment type="subcellular location">
    <subcellularLocation>
        <location evidence="1">Membrane</location>
    </subcellularLocation>
</comment>
<protein>
    <submittedName>
        <fullName evidence="6">MFS sugar transporter</fullName>
    </submittedName>
</protein>
<dbReference type="InterPro" id="IPR005828">
    <property type="entry name" value="MFS_sugar_transport-like"/>
</dbReference>
<keyword evidence="7" id="KW-1185">Reference proteome</keyword>
<evidence type="ECO:0000256" key="3">
    <source>
        <dbReference type="ARBA" id="ARBA00022989"/>
    </source>
</evidence>
<keyword evidence="6" id="KW-0762">Sugar transport</keyword>
<organism evidence="6 7">
    <name type="scientific">Aspergillus sclerotialis</name>
    <dbReference type="NCBI Taxonomy" id="2070753"/>
    <lineage>
        <taxon>Eukaryota</taxon>
        <taxon>Fungi</taxon>
        <taxon>Dikarya</taxon>
        <taxon>Ascomycota</taxon>
        <taxon>Pezizomycotina</taxon>
        <taxon>Eurotiomycetes</taxon>
        <taxon>Eurotiomycetidae</taxon>
        <taxon>Eurotiales</taxon>
        <taxon>Aspergillaceae</taxon>
        <taxon>Aspergillus</taxon>
        <taxon>Aspergillus subgen. Polypaecilum</taxon>
    </lineage>
</organism>
<accession>A0A3A2ZNM0</accession>
<keyword evidence="3 5" id="KW-1133">Transmembrane helix</keyword>
<evidence type="ECO:0000256" key="2">
    <source>
        <dbReference type="ARBA" id="ARBA00022692"/>
    </source>
</evidence>
<dbReference type="Pfam" id="PF00083">
    <property type="entry name" value="Sugar_tr"/>
    <property type="match status" value="1"/>
</dbReference>
<feature type="transmembrane region" description="Helical" evidence="5">
    <location>
        <begin position="55"/>
        <end position="74"/>
    </location>
</feature>
<dbReference type="GO" id="GO:0022857">
    <property type="term" value="F:transmembrane transporter activity"/>
    <property type="evidence" value="ECO:0007669"/>
    <property type="project" value="InterPro"/>
</dbReference>
<keyword evidence="6" id="KW-0813">Transport</keyword>
<dbReference type="Gene3D" id="1.20.1250.20">
    <property type="entry name" value="MFS general substrate transporter like domains"/>
    <property type="match status" value="1"/>
</dbReference>
<evidence type="ECO:0000313" key="6">
    <source>
        <dbReference type="EMBL" id="RJE23823.1"/>
    </source>
</evidence>
<evidence type="ECO:0000256" key="1">
    <source>
        <dbReference type="ARBA" id="ARBA00004370"/>
    </source>
</evidence>
<dbReference type="EMBL" id="MVGC01000104">
    <property type="protein sequence ID" value="RJE23823.1"/>
    <property type="molecule type" value="Genomic_DNA"/>
</dbReference>